<organism evidence="1 2">
    <name type="scientific">Vermiconidia calcicola</name>
    <dbReference type="NCBI Taxonomy" id="1690605"/>
    <lineage>
        <taxon>Eukaryota</taxon>
        <taxon>Fungi</taxon>
        <taxon>Dikarya</taxon>
        <taxon>Ascomycota</taxon>
        <taxon>Pezizomycotina</taxon>
        <taxon>Dothideomycetes</taxon>
        <taxon>Dothideomycetidae</taxon>
        <taxon>Mycosphaerellales</taxon>
        <taxon>Extremaceae</taxon>
        <taxon>Vermiconidia</taxon>
    </lineage>
</organism>
<keyword evidence="2" id="KW-1185">Reference proteome</keyword>
<accession>A0ACC3NTZ5</accession>
<comment type="caution">
    <text evidence="1">The sequence shown here is derived from an EMBL/GenBank/DDBJ whole genome shotgun (WGS) entry which is preliminary data.</text>
</comment>
<proteinExistence type="predicted"/>
<reference evidence="1" key="1">
    <citation type="submission" date="2023-07" db="EMBL/GenBank/DDBJ databases">
        <title>Black Yeasts Isolated from many extreme environments.</title>
        <authorList>
            <person name="Coleine C."/>
            <person name="Stajich J.E."/>
            <person name="Selbmann L."/>
        </authorList>
    </citation>
    <scope>NUCLEOTIDE SEQUENCE</scope>
    <source>
        <strain evidence="1">CCFEE 5714</strain>
    </source>
</reference>
<dbReference type="EMBL" id="JAUTXU010000014">
    <property type="protein sequence ID" value="KAK3722174.1"/>
    <property type="molecule type" value="Genomic_DNA"/>
</dbReference>
<dbReference type="Proteomes" id="UP001281147">
    <property type="component" value="Unassembled WGS sequence"/>
</dbReference>
<evidence type="ECO:0000313" key="2">
    <source>
        <dbReference type="Proteomes" id="UP001281147"/>
    </source>
</evidence>
<sequence length="202" mass="22726">MADSTAATTLLNELLSSGRITKFEFDRLNAVCQQLPAEDDSQIQGNVTLRTPDRKRIETVSRVLNTPELLEHILVQMLTSDLLLRAQLACKTFRDAIDSSVRIRRLLHREPDFNRTRVELLPFKLCGQTALPGPSLMYKNPPQAKVVVATYMVNWRLDQAEEITSSDMDGIKIGDVLEAVVKLQERAQSKDDEGDIMVFALS</sequence>
<protein>
    <submittedName>
        <fullName evidence="1">Uncharacterized protein</fullName>
    </submittedName>
</protein>
<gene>
    <name evidence="1" type="ORF">LTR37_002607</name>
</gene>
<evidence type="ECO:0000313" key="1">
    <source>
        <dbReference type="EMBL" id="KAK3722174.1"/>
    </source>
</evidence>
<name>A0ACC3NTZ5_9PEZI</name>